<comment type="caution">
    <text evidence="1">The sequence shown here is derived from an EMBL/GenBank/DDBJ whole genome shotgun (WGS) entry which is preliminary data.</text>
</comment>
<reference evidence="1 2" key="1">
    <citation type="submission" date="2024-04" db="EMBL/GenBank/DDBJ databases">
        <title>Tritrichomonas musculus Genome.</title>
        <authorList>
            <person name="Alves-Ferreira E."/>
            <person name="Grigg M."/>
            <person name="Lorenzi H."/>
            <person name="Galac M."/>
        </authorList>
    </citation>
    <scope>NUCLEOTIDE SEQUENCE [LARGE SCALE GENOMIC DNA]</scope>
    <source>
        <strain evidence="1 2">EAF2021</strain>
    </source>
</reference>
<gene>
    <name evidence="1" type="ORF">M9Y10_030695</name>
</gene>
<sequence length="106" mass="12405">MNKFVGELDKKQIDCAWMDEKTAIYSSDYVCELHDEKKGQYNYLGYNIKKWISIKLFPSYLKDILFPLGILNHIFDNINSSSVFTLNILAFAYAYKATLNEYNLLN</sequence>
<dbReference type="EMBL" id="JAPFFF010000045">
    <property type="protein sequence ID" value="KAK8840489.1"/>
    <property type="molecule type" value="Genomic_DNA"/>
</dbReference>
<proteinExistence type="predicted"/>
<evidence type="ECO:0000313" key="2">
    <source>
        <dbReference type="Proteomes" id="UP001470230"/>
    </source>
</evidence>
<evidence type="ECO:0000313" key="1">
    <source>
        <dbReference type="EMBL" id="KAK8840489.1"/>
    </source>
</evidence>
<dbReference type="Proteomes" id="UP001470230">
    <property type="component" value="Unassembled WGS sequence"/>
</dbReference>
<keyword evidence="2" id="KW-1185">Reference proteome</keyword>
<organism evidence="1 2">
    <name type="scientific">Tritrichomonas musculus</name>
    <dbReference type="NCBI Taxonomy" id="1915356"/>
    <lineage>
        <taxon>Eukaryota</taxon>
        <taxon>Metamonada</taxon>
        <taxon>Parabasalia</taxon>
        <taxon>Tritrichomonadida</taxon>
        <taxon>Tritrichomonadidae</taxon>
        <taxon>Tritrichomonas</taxon>
    </lineage>
</organism>
<accession>A0ABR2H2Q4</accession>
<name>A0ABR2H2Q4_9EUKA</name>
<protein>
    <submittedName>
        <fullName evidence="1">Uncharacterized protein</fullName>
    </submittedName>
</protein>